<feature type="domain" description="DUF4429" evidence="2">
    <location>
        <begin position="16"/>
        <end position="101"/>
    </location>
</feature>
<feature type="domain" description="SHOCT" evidence="1">
    <location>
        <begin position="124"/>
        <end position="151"/>
    </location>
</feature>
<dbReference type="Pfam" id="PF09851">
    <property type="entry name" value="SHOCT"/>
    <property type="match status" value="1"/>
</dbReference>
<protein>
    <submittedName>
        <fullName evidence="3">SHOCT domain-containing protein</fullName>
    </submittedName>
</protein>
<dbReference type="RefSeq" id="WP_283872624.1">
    <property type="nucleotide sequence ID" value="NZ_CP126101.1"/>
</dbReference>
<accession>A0AAX3X214</accession>
<evidence type="ECO:0000259" key="1">
    <source>
        <dbReference type="Pfam" id="PF09851"/>
    </source>
</evidence>
<evidence type="ECO:0000313" key="3">
    <source>
        <dbReference type="EMBL" id="WHY54054.1"/>
    </source>
</evidence>
<organism evidence="3 4">
    <name type="scientific">Lysinibacillus pakistanensis</name>
    <dbReference type="NCBI Taxonomy" id="759811"/>
    <lineage>
        <taxon>Bacteria</taxon>
        <taxon>Bacillati</taxon>
        <taxon>Bacillota</taxon>
        <taxon>Bacilli</taxon>
        <taxon>Bacillales</taxon>
        <taxon>Bacillaceae</taxon>
        <taxon>Lysinibacillus</taxon>
    </lineage>
</organism>
<evidence type="ECO:0000259" key="2">
    <source>
        <dbReference type="Pfam" id="PF14472"/>
    </source>
</evidence>
<sequence>MTQAFEFKSNGKFIVKVDDYTVKIQPKGFSNFINKGGSKGEKSIPIKSISAIQFKEPGLTTGYIQFAYSGSNETKGGTSAAIKDENSITFFKRELKKAKELIKLIEMKRHESSFPSITSQSAADEILKMKKLMDAGILTKEEFEAKKKQLLNI</sequence>
<proteinExistence type="predicted"/>
<dbReference type="AlphaFoldDB" id="A0AAX3X214"/>
<evidence type="ECO:0000313" key="4">
    <source>
        <dbReference type="Proteomes" id="UP001178322"/>
    </source>
</evidence>
<dbReference type="EMBL" id="CP126101">
    <property type="protein sequence ID" value="WHY54054.1"/>
    <property type="molecule type" value="Genomic_DNA"/>
</dbReference>
<dbReference type="Proteomes" id="UP001178322">
    <property type="component" value="Chromosome"/>
</dbReference>
<dbReference type="InterPro" id="IPR018649">
    <property type="entry name" value="SHOCT"/>
</dbReference>
<reference evidence="3" key="1">
    <citation type="submission" date="2023-05" db="EMBL/GenBank/DDBJ databases">
        <title>Comparative genomics of Bacillaceae isolates and their secondary metabolite potential.</title>
        <authorList>
            <person name="Song L."/>
            <person name="Nielsen L.J."/>
            <person name="Mohite O."/>
            <person name="Xu X."/>
            <person name="Weber T."/>
            <person name="Kovacs A.T."/>
        </authorList>
    </citation>
    <scope>NUCLEOTIDE SEQUENCE</scope>
    <source>
        <strain evidence="3">LY1</strain>
    </source>
</reference>
<name>A0AAX3X214_9BACI</name>
<dbReference type="Pfam" id="PF14472">
    <property type="entry name" value="DUF4429"/>
    <property type="match status" value="1"/>
</dbReference>
<dbReference type="InterPro" id="IPR027860">
    <property type="entry name" value="DUF4429"/>
</dbReference>
<gene>
    <name evidence="3" type="ORF">QNH24_12690</name>
</gene>